<keyword evidence="3" id="KW-1185">Reference proteome</keyword>
<dbReference type="GO" id="GO:0005886">
    <property type="term" value="C:plasma membrane"/>
    <property type="evidence" value="ECO:0007669"/>
    <property type="project" value="TreeGrafter"/>
</dbReference>
<dbReference type="GO" id="GO:0017080">
    <property type="term" value="F:sodium channel regulator activity"/>
    <property type="evidence" value="ECO:0007669"/>
    <property type="project" value="TreeGrafter"/>
</dbReference>
<dbReference type="PANTHER" id="PTHR12335">
    <property type="entry name" value="TIPE PROTEIN TEMPERATURE-INDUCED PARALYTIC E"/>
    <property type="match status" value="1"/>
</dbReference>
<evidence type="ECO:0000313" key="2">
    <source>
        <dbReference type="EMBL" id="CAG7832243.1"/>
    </source>
</evidence>
<dbReference type="AlphaFoldDB" id="A0A8J2PIY2"/>
<comment type="caution">
    <text evidence="2">The sequence shown here is derived from an EMBL/GenBank/DDBJ whole genome shotgun (WGS) entry which is preliminary data.</text>
</comment>
<proteinExistence type="predicted"/>
<feature type="transmembrane region" description="Helical" evidence="1">
    <location>
        <begin position="12"/>
        <end position="36"/>
    </location>
</feature>
<name>A0A8J2PIY2_9HEXA</name>
<organism evidence="2 3">
    <name type="scientific">Allacma fusca</name>
    <dbReference type="NCBI Taxonomy" id="39272"/>
    <lineage>
        <taxon>Eukaryota</taxon>
        <taxon>Metazoa</taxon>
        <taxon>Ecdysozoa</taxon>
        <taxon>Arthropoda</taxon>
        <taxon>Hexapoda</taxon>
        <taxon>Collembola</taxon>
        <taxon>Symphypleona</taxon>
        <taxon>Sminthuridae</taxon>
        <taxon>Allacma</taxon>
    </lineage>
</organism>
<keyword evidence="1" id="KW-0812">Transmembrane</keyword>
<evidence type="ECO:0000313" key="3">
    <source>
        <dbReference type="Proteomes" id="UP000708208"/>
    </source>
</evidence>
<reference evidence="2" key="1">
    <citation type="submission" date="2021-06" db="EMBL/GenBank/DDBJ databases">
        <authorList>
            <person name="Hodson N. C."/>
            <person name="Mongue J. A."/>
            <person name="Jaron S. K."/>
        </authorList>
    </citation>
    <scope>NUCLEOTIDE SEQUENCE</scope>
</reference>
<evidence type="ECO:0000256" key="1">
    <source>
        <dbReference type="SAM" id="Phobius"/>
    </source>
</evidence>
<gene>
    <name evidence="2" type="ORF">AFUS01_LOCUS41932</name>
</gene>
<dbReference type="PANTHER" id="PTHR12335:SF3">
    <property type="entry name" value="IP11896P"/>
    <property type="match status" value="1"/>
</dbReference>
<sequence length="476" mass="53423">MNTPFEKKVCYTLCVCELTFVLSCVSIFYLTFAIYLPSYRQLNAGFSEQTVMCTTLSNITIENCEVPESPGSKSMVQTWYSCGEWCLSKSQGTCTQIRVDVRKNGTNVILEECDSEMEDVIYCDGVDPKQETKECITGGCSDITGLYNCTMLPVSDGVTETTHGAYCRDVTLVLGCNLTSTDPAVHCKNKKACVHLNGLYLCRKGHCARVRPPFKCERKCTGIQTGGKNIIIRENDVIFSAHCKRAVDMETNEEIWPRDLIGSVNGSDVAEPPLLVMYCTSILNRQMNLSEIHLMDCFNGTLMEPGYFGEITDIIRLVEAHTENERWLDPTKEVAPPEKDLVLLPNAPLYINYEGCVNTLILRECEKFYAHYGVDGSDLRTSKRFPCFYRPNFTADPDAGDAIDQNYVILRLDMEKTHTELVYSAVVPVILAIISCIVLVVCSKIIHVDNESHFYVKAFNKVYKPPIPPPDPKVKI</sequence>
<keyword evidence="1" id="KW-1133">Transmembrane helix</keyword>
<dbReference type="EMBL" id="CAJVCH010564074">
    <property type="protein sequence ID" value="CAG7832243.1"/>
    <property type="molecule type" value="Genomic_DNA"/>
</dbReference>
<feature type="transmembrane region" description="Helical" evidence="1">
    <location>
        <begin position="421"/>
        <end position="442"/>
    </location>
</feature>
<dbReference type="OrthoDB" id="6349518at2759"/>
<dbReference type="Proteomes" id="UP000708208">
    <property type="component" value="Unassembled WGS sequence"/>
</dbReference>
<keyword evidence="1" id="KW-0472">Membrane</keyword>
<accession>A0A8J2PIY2</accession>
<dbReference type="GO" id="GO:0002028">
    <property type="term" value="P:regulation of sodium ion transport"/>
    <property type="evidence" value="ECO:0007669"/>
    <property type="project" value="TreeGrafter"/>
</dbReference>
<protein>
    <submittedName>
        <fullName evidence="2">Uncharacterized protein</fullName>
    </submittedName>
</protein>
<dbReference type="InterPro" id="IPR031578">
    <property type="entry name" value="TipE"/>
</dbReference>